<accession>Q7U431</accession>
<dbReference type="RefSeq" id="WP_011129097.1">
    <property type="nucleotide sequence ID" value="NC_005070.1"/>
</dbReference>
<dbReference type="KEGG" id="syw:SYNW2244"/>
<feature type="compositionally biased region" description="Basic residues" evidence="1">
    <location>
        <begin position="115"/>
        <end position="125"/>
    </location>
</feature>
<evidence type="ECO:0000256" key="1">
    <source>
        <dbReference type="SAM" id="MobiDB-lite"/>
    </source>
</evidence>
<name>Q7U431_PARMW</name>
<feature type="compositionally biased region" description="Low complexity" evidence="1">
    <location>
        <begin position="101"/>
        <end position="112"/>
    </location>
</feature>
<dbReference type="HOGENOM" id="CLU_1916053_0_0_3"/>
<keyword evidence="3" id="KW-1185">Reference proteome</keyword>
<reference evidence="2 3" key="1">
    <citation type="journal article" date="2003" name="Nature">
        <title>The genome of a motile marine Synechococcus.</title>
        <authorList>
            <person name="Palenik B."/>
            <person name="Brahamsha B."/>
            <person name="Larimer F."/>
            <person name="Land M."/>
            <person name="Hauser L."/>
            <person name="Chain P."/>
            <person name="Lamerdin J."/>
            <person name="Regala W."/>
            <person name="Allen E.A."/>
            <person name="McCarren J."/>
            <person name="Paulsen I."/>
            <person name="Dufresne A."/>
            <person name="Partensky F."/>
            <person name="Webb E."/>
            <person name="Waterbury J."/>
        </authorList>
    </citation>
    <scope>NUCLEOTIDE SEQUENCE [LARGE SCALE GENOMIC DNA]</scope>
    <source>
        <strain evidence="2 3">WH8102</strain>
    </source>
</reference>
<protein>
    <submittedName>
        <fullName evidence="2">Uncharacterized protein</fullName>
    </submittedName>
</protein>
<dbReference type="AlphaFoldDB" id="Q7U431"/>
<dbReference type="EMBL" id="BX569695">
    <property type="protein sequence ID" value="CAE08759.1"/>
    <property type="molecule type" value="Genomic_DNA"/>
</dbReference>
<sequence length="132" mass="14611">MGFDSWASSSLLTIIKSMSPTMIKKRIQISLRPKGRACFVDVSAITEDQSDYKRVQIKDIDLGRKLGYTEMLDVISYFHLAQSSMQAQMAQAPVEPKQLPASSESSSEALEAMAKPRRSRRKSKAPAKATTA</sequence>
<organism evidence="2 3">
    <name type="scientific">Parasynechococcus marenigrum (strain WH8102)</name>
    <dbReference type="NCBI Taxonomy" id="84588"/>
    <lineage>
        <taxon>Bacteria</taxon>
        <taxon>Bacillati</taxon>
        <taxon>Cyanobacteriota</taxon>
        <taxon>Cyanophyceae</taxon>
        <taxon>Synechococcales</taxon>
        <taxon>Prochlorococcaceae</taxon>
        <taxon>Parasynechococcus</taxon>
        <taxon>Parasynechococcus marenigrum</taxon>
    </lineage>
</organism>
<proteinExistence type="predicted"/>
<evidence type="ECO:0000313" key="2">
    <source>
        <dbReference type="EMBL" id="CAE08759.1"/>
    </source>
</evidence>
<evidence type="ECO:0000313" key="3">
    <source>
        <dbReference type="Proteomes" id="UP000001422"/>
    </source>
</evidence>
<gene>
    <name evidence="2" type="ordered locus">SYNW2244</name>
</gene>
<dbReference type="Proteomes" id="UP000001422">
    <property type="component" value="Chromosome"/>
</dbReference>
<feature type="region of interest" description="Disordered" evidence="1">
    <location>
        <begin position="89"/>
        <end position="132"/>
    </location>
</feature>